<sequence length="259" mass="29641">MKKKIILIISMLMVLAMIFTGCNKPKTDETKENTAQDNGEISEEDKKNDEYVELVKKTKGVSDLIEGDIIAQYVKIAKAEEEADKLTLILSYTELAYIYEDHVFTNTAGMQMPLKLVYEKNGDDYELKEKISPEDGDGFYDSLMKMVDSDKELAQEITSHSMSESFGDIMKDLYKKAEEAGLKDFTLDLDNVPGYPKDESLFLEEVPNEPKNSIVIVNKEEYEKAKKNEEKENWPHVEGLVYDKETKIAIKEIIDDFTK</sequence>
<gene>
    <name evidence="3" type="ORF">M1R53_01195</name>
</gene>
<evidence type="ECO:0000256" key="2">
    <source>
        <dbReference type="SAM" id="SignalP"/>
    </source>
</evidence>
<keyword evidence="4" id="KW-1185">Reference proteome</keyword>
<feature type="chain" id="PRO_5038367358" description="Lipoprotein" evidence="2">
    <location>
        <begin position="22"/>
        <end position="259"/>
    </location>
</feature>
<feature type="signal peptide" evidence="2">
    <location>
        <begin position="1"/>
        <end position="21"/>
    </location>
</feature>
<accession>A0A9E7DK12</accession>
<evidence type="ECO:0000256" key="1">
    <source>
        <dbReference type="SAM" id="MobiDB-lite"/>
    </source>
</evidence>
<name>A0A9E7DK12_9FIRM</name>
<dbReference type="Proteomes" id="UP000831151">
    <property type="component" value="Chromosome"/>
</dbReference>
<dbReference type="EMBL" id="CP096649">
    <property type="protein sequence ID" value="UQK59316.1"/>
    <property type="molecule type" value="Genomic_DNA"/>
</dbReference>
<protein>
    <recommendedName>
        <fullName evidence="5">Lipoprotein</fullName>
    </recommendedName>
</protein>
<evidence type="ECO:0008006" key="5">
    <source>
        <dbReference type="Google" id="ProtNLM"/>
    </source>
</evidence>
<feature type="region of interest" description="Disordered" evidence="1">
    <location>
        <begin position="26"/>
        <end position="45"/>
    </location>
</feature>
<dbReference type="PROSITE" id="PS51257">
    <property type="entry name" value="PROKAR_LIPOPROTEIN"/>
    <property type="match status" value="1"/>
</dbReference>
<reference evidence="3" key="1">
    <citation type="submission" date="2022-04" db="EMBL/GenBank/DDBJ databases">
        <title>Complete genome sequences of Ezakiella coagulans and Fenollaria massiliensis.</title>
        <authorList>
            <person name="France M.T."/>
            <person name="Clifford J."/>
            <person name="Narina S."/>
            <person name="Rutt L."/>
            <person name="Ravel J."/>
        </authorList>
    </citation>
    <scope>NUCLEOTIDE SEQUENCE</scope>
    <source>
        <strain evidence="3">C0061C2</strain>
    </source>
</reference>
<organism evidence="3 4">
    <name type="scientific">Fenollaria massiliensis</name>
    <dbReference type="NCBI Taxonomy" id="938288"/>
    <lineage>
        <taxon>Bacteria</taxon>
        <taxon>Bacillati</taxon>
        <taxon>Bacillota</taxon>
        <taxon>Clostridia</taxon>
        <taxon>Eubacteriales</taxon>
        <taxon>Fenollaria</taxon>
    </lineage>
</organism>
<dbReference type="KEGG" id="fms:M1R53_01195"/>
<dbReference type="AlphaFoldDB" id="A0A9E7DK12"/>
<keyword evidence="2" id="KW-0732">Signal</keyword>
<evidence type="ECO:0000313" key="3">
    <source>
        <dbReference type="EMBL" id="UQK59316.1"/>
    </source>
</evidence>
<proteinExistence type="predicted"/>
<dbReference type="RefSeq" id="WP_249242789.1">
    <property type="nucleotide sequence ID" value="NZ_CP096649.1"/>
</dbReference>
<evidence type="ECO:0000313" key="4">
    <source>
        <dbReference type="Proteomes" id="UP000831151"/>
    </source>
</evidence>